<organism evidence="1 2">
    <name type="scientific">Jeotgalibacillus proteolyticus</name>
    <dbReference type="NCBI Taxonomy" id="2082395"/>
    <lineage>
        <taxon>Bacteria</taxon>
        <taxon>Bacillati</taxon>
        <taxon>Bacillota</taxon>
        <taxon>Bacilli</taxon>
        <taxon>Bacillales</taxon>
        <taxon>Caryophanaceae</taxon>
        <taxon>Jeotgalibacillus</taxon>
    </lineage>
</organism>
<dbReference type="OrthoDB" id="2941569at2"/>
<keyword evidence="2" id="KW-1185">Reference proteome</keyword>
<accession>A0A2S5G825</accession>
<gene>
    <name evidence="1" type="ORF">C4B60_17305</name>
</gene>
<evidence type="ECO:0000313" key="1">
    <source>
        <dbReference type="EMBL" id="PPA69071.1"/>
    </source>
</evidence>
<evidence type="ECO:0000313" key="2">
    <source>
        <dbReference type="Proteomes" id="UP000239047"/>
    </source>
</evidence>
<proteinExistence type="predicted"/>
<dbReference type="RefSeq" id="WP_104059290.1">
    <property type="nucleotide sequence ID" value="NZ_PREZ01000007.1"/>
</dbReference>
<protein>
    <submittedName>
        <fullName evidence="1">Uncharacterized protein</fullName>
    </submittedName>
</protein>
<reference evidence="1 2" key="1">
    <citation type="submission" date="2018-02" db="EMBL/GenBank/DDBJ databases">
        <title>Jeotgalibacillus proteolyticum sp. nov. a protease producing bacterium isolated from ocean sediments of Laizhou Bay.</title>
        <authorList>
            <person name="Li Y."/>
        </authorList>
    </citation>
    <scope>NUCLEOTIDE SEQUENCE [LARGE SCALE GENOMIC DNA]</scope>
    <source>
        <strain evidence="1 2">22-7</strain>
    </source>
</reference>
<name>A0A2S5G825_9BACL</name>
<dbReference type="AlphaFoldDB" id="A0A2S5G825"/>
<dbReference type="Proteomes" id="UP000239047">
    <property type="component" value="Unassembled WGS sequence"/>
</dbReference>
<sequence>MDNNDLEILELDRKVSSILWIQFGLKLTEAVLITKSYRLKPESEGEDFILFGVWIQTIGDFMTSLGVAKQVTAININHPLFVEGGKLSIKGNLTSAMGLVLQAIGGKIVLEEGIDVLIP</sequence>
<dbReference type="EMBL" id="PREZ01000007">
    <property type="protein sequence ID" value="PPA69071.1"/>
    <property type="molecule type" value="Genomic_DNA"/>
</dbReference>
<comment type="caution">
    <text evidence="1">The sequence shown here is derived from an EMBL/GenBank/DDBJ whole genome shotgun (WGS) entry which is preliminary data.</text>
</comment>